<keyword evidence="2" id="KW-1185">Reference proteome</keyword>
<sequence>MPSTSNESFLKKEKIKIPFRKTIRYHKSKADIKKESDALVQKLRMASMERRTKNSTNDQLPSKKQEKPEEKNLRIFNALYVTPYDDPERRKKILNNSSNDNSTLSSDSGKDSMDFFKFIVGKKGTDTKEPVKRNDKVNDKSGTRKKSNSKSVKSKRSSDLLMPFTLPIIKNKEESPKKRKEKNILSTSKTQSSSIKSITRTSIGTPEKITLPPINNGNVNLKTSTTMVAENHLKSGRPNPIPVSVMVLPCPQNVVHINKSHPIEKDETSIKSVEFEAQLGGVPGKGVPASDSLLKDVLQKINNKKRILDEKSLIRLSLRNAFTNKIQFKFIQPVESTLESLKKRLKNKYNFIGYLFYKGKELVGDDKKLSEFNLPQDCELDITPKITSGDYTRQQYSQMCRSLDQKKQFVKNLNEIIEGLEPSKPKDFATKKIIAEFETMTESQRKLFDEDMKNKFTKLKEKRDDRRQKKKSFFHKPITDKNSKIKITTFRKKSSTRMDRSSRSTK</sequence>
<accession>A0A0K0EW18</accession>
<name>A0A0K0EW18_STRVS</name>
<feature type="region of interest" description="Disordered" evidence="1">
    <location>
        <begin position="44"/>
        <end position="72"/>
    </location>
</feature>
<feature type="region of interest" description="Disordered" evidence="1">
    <location>
        <begin position="87"/>
        <end position="112"/>
    </location>
</feature>
<dbReference type="WBParaSite" id="SVE_0071700.1">
    <property type="protein sequence ID" value="SVE_0071700.1"/>
    <property type="gene ID" value="SVE_0071700"/>
</dbReference>
<feature type="compositionally biased region" description="Low complexity" evidence="1">
    <location>
        <begin position="184"/>
        <end position="198"/>
    </location>
</feature>
<feature type="compositionally biased region" description="Basic and acidic residues" evidence="1">
    <location>
        <begin position="61"/>
        <end position="72"/>
    </location>
</feature>
<feature type="compositionally biased region" description="Low complexity" evidence="1">
    <location>
        <begin position="94"/>
        <end position="107"/>
    </location>
</feature>
<evidence type="ECO:0000313" key="3">
    <source>
        <dbReference type="WBParaSite" id="SVE_0071700.1"/>
    </source>
</evidence>
<feature type="region of interest" description="Disordered" evidence="1">
    <location>
        <begin position="459"/>
        <end position="506"/>
    </location>
</feature>
<organism evidence="2 3">
    <name type="scientific">Strongyloides venezuelensis</name>
    <name type="common">Threadworm</name>
    <dbReference type="NCBI Taxonomy" id="75913"/>
    <lineage>
        <taxon>Eukaryota</taxon>
        <taxon>Metazoa</taxon>
        <taxon>Ecdysozoa</taxon>
        <taxon>Nematoda</taxon>
        <taxon>Chromadorea</taxon>
        <taxon>Rhabditida</taxon>
        <taxon>Tylenchina</taxon>
        <taxon>Panagrolaimomorpha</taxon>
        <taxon>Strongyloidoidea</taxon>
        <taxon>Strongyloididae</taxon>
        <taxon>Strongyloides</taxon>
    </lineage>
</organism>
<feature type="compositionally biased region" description="Basic and acidic residues" evidence="1">
    <location>
        <begin position="496"/>
        <end position="506"/>
    </location>
</feature>
<dbReference type="AlphaFoldDB" id="A0A0K0EW18"/>
<evidence type="ECO:0000313" key="2">
    <source>
        <dbReference type="Proteomes" id="UP000035680"/>
    </source>
</evidence>
<feature type="compositionally biased region" description="Basic residues" evidence="1">
    <location>
        <begin position="143"/>
        <end position="155"/>
    </location>
</feature>
<feature type="region of interest" description="Disordered" evidence="1">
    <location>
        <begin position="170"/>
        <end position="198"/>
    </location>
</feature>
<evidence type="ECO:0000256" key="1">
    <source>
        <dbReference type="SAM" id="MobiDB-lite"/>
    </source>
</evidence>
<dbReference type="Proteomes" id="UP000035680">
    <property type="component" value="Unassembled WGS sequence"/>
</dbReference>
<feature type="region of interest" description="Disordered" evidence="1">
    <location>
        <begin position="126"/>
        <end position="157"/>
    </location>
</feature>
<feature type="compositionally biased region" description="Basic and acidic residues" evidence="1">
    <location>
        <begin position="126"/>
        <end position="142"/>
    </location>
</feature>
<reference evidence="2" key="1">
    <citation type="submission" date="2014-07" db="EMBL/GenBank/DDBJ databases">
        <authorList>
            <person name="Martin A.A"/>
            <person name="De Silva N."/>
        </authorList>
    </citation>
    <scope>NUCLEOTIDE SEQUENCE</scope>
</reference>
<reference evidence="3" key="2">
    <citation type="submission" date="2015-08" db="UniProtKB">
        <authorList>
            <consortium name="WormBaseParasite"/>
        </authorList>
    </citation>
    <scope>IDENTIFICATION</scope>
</reference>
<proteinExistence type="predicted"/>
<protein>
    <submittedName>
        <fullName evidence="3">Ubiquitin-like domain-containing protein</fullName>
    </submittedName>
</protein>